<dbReference type="InterPro" id="IPR033479">
    <property type="entry name" value="dCache_1"/>
</dbReference>
<dbReference type="PANTHER" id="PTHR32089">
    <property type="entry name" value="METHYL-ACCEPTING CHEMOTAXIS PROTEIN MCPB"/>
    <property type="match status" value="1"/>
</dbReference>
<keyword evidence="3" id="KW-0145">Chemotaxis</keyword>
<dbReference type="AlphaFoldDB" id="A0A098AWF2"/>
<evidence type="ECO:0000256" key="3">
    <source>
        <dbReference type="ARBA" id="ARBA00022500"/>
    </source>
</evidence>
<protein>
    <submittedName>
        <fullName evidence="15">Chemotaxis protein</fullName>
    </submittedName>
    <submittedName>
        <fullName evidence="14">HAMP domain protein</fullName>
    </submittedName>
</protein>
<keyword evidence="7 9" id="KW-0807">Transducer</keyword>
<organism evidence="14">
    <name type="scientific">Desulfitobacterium hafniense</name>
    <name type="common">Desulfitobacterium frappieri</name>
    <dbReference type="NCBI Taxonomy" id="49338"/>
    <lineage>
        <taxon>Bacteria</taxon>
        <taxon>Bacillati</taxon>
        <taxon>Bacillota</taxon>
        <taxon>Clostridia</taxon>
        <taxon>Eubacteriales</taxon>
        <taxon>Desulfitobacteriaceae</taxon>
        <taxon>Desulfitobacterium</taxon>
    </lineage>
</organism>
<comment type="subcellular location">
    <subcellularLocation>
        <location evidence="1">Cell membrane</location>
        <topology evidence="1">Multi-pass membrane protein</topology>
    </subcellularLocation>
</comment>
<evidence type="ECO:0000256" key="7">
    <source>
        <dbReference type="ARBA" id="ARBA00023224"/>
    </source>
</evidence>
<evidence type="ECO:0000256" key="10">
    <source>
        <dbReference type="SAM" id="Coils"/>
    </source>
</evidence>
<evidence type="ECO:0000256" key="6">
    <source>
        <dbReference type="ARBA" id="ARBA00023136"/>
    </source>
</evidence>
<dbReference type="GO" id="GO:0004888">
    <property type="term" value="F:transmembrane signaling receptor activity"/>
    <property type="evidence" value="ECO:0007669"/>
    <property type="project" value="InterPro"/>
</dbReference>
<keyword evidence="4 11" id="KW-0812">Transmembrane</keyword>
<dbReference type="GO" id="GO:0006935">
    <property type="term" value="P:chemotaxis"/>
    <property type="evidence" value="ECO:0007669"/>
    <property type="project" value="UniProtKB-KW"/>
</dbReference>
<dbReference type="SMART" id="SM00304">
    <property type="entry name" value="HAMP"/>
    <property type="match status" value="1"/>
</dbReference>
<dbReference type="GO" id="GO:0007165">
    <property type="term" value="P:signal transduction"/>
    <property type="evidence" value="ECO:0007669"/>
    <property type="project" value="UniProtKB-KW"/>
</dbReference>
<evidence type="ECO:0000259" key="13">
    <source>
        <dbReference type="PROSITE" id="PS50885"/>
    </source>
</evidence>
<dbReference type="SMART" id="SM00283">
    <property type="entry name" value="MA"/>
    <property type="match status" value="1"/>
</dbReference>
<dbReference type="OrthoDB" id="597657at2"/>
<evidence type="ECO:0000313" key="14">
    <source>
        <dbReference type="EMBL" id="CDX00954.1"/>
    </source>
</evidence>
<keyword evidence="5 11" id="KW-1133">Transmembrane helix</keyword>
<feature type="transmembrane region" description="Helical" evidence="11">
    <location>
        <begin position="281"/>
        <end position="304"/>
    </location>
</feature>
<dbReference type="InterPro" id="IPR004089">
    <property type="entry name" value="MCPsignal_dom"/>
</dbReference>
<dbReference type="Pfam" id="PF00672">
    <property type="entry name" value="HAMP"/>
    <property type="match status" value="1"/>
</dbReference>
<dbReference type="Proteomes" id="UP000054623">
    <property type="component" value="Unassembled WGS sequence"/>
</dbReference>
<evidence type="ECO:0000256" key="1">
    <source>
        <dbReference type="ARBA" id="ARBA00004651"/>
    </source>
</evidence>
<dbReference type="PANTHER" id="PTHR32089:SF112">
    <property type="entry name" value="LYSOZYME-LIKE PROTEIN-RELATED"/>
    <property type="match status" value="1"/>
</dbReference>
<evidence type="ECO:0000256" key="5">
    <source>
        <dbReference type="ARBA" id="ARBA00022989"/>
    </source>
</evidence>
<proteinExistence type="inferred from homology"/>
<feature type="domain" description="Methyl-accepting transducer" evidence="12">
    <location>
        <begin position="375"/>
        <end position="626"/>
    </location>
</feature>
<sequence length="662" mass="71491">MKSIKIKLILVFGAILVLICVGVGAVSYKTASTALGESNDEYLTEVAQANARVISQGIEVQLNALVALAESHWLKSGDLTWEEKLDLLQNEVERSGHLRLAFADPQGQAMDTQGNRMNIKEQDYFVKALSGKPAVSNPVLESGELVMYYAVPVKVGETVVGALTAARDGYVLSDFTENMEYGSREVFMINAQGSLVAHRERNLVAEGYNAQEAVKTDPGLQELADLQKVMLEGKQGAGRYAYKGVNKYMGFAPVEGTGWSIGVTAPQSVVMAKINMMLRNIGIISAFFLAFGVLLTFIIAGGIVNPIRKVSELLQVVATGDFTHEVPPKLLKMKDETGILSMALETMQGSLKAMFTEIRNESVVVGEMLVKIHGEMEQLNQGIEEISSTTEELSAGTEETAASAEEMNATSEEVERAIEVLANKAQEGALIAGKVHDISEQTKVGSIKSKEEAMAIYSRTKEDLQSAMGQVKAVEQINELSEAILEITSQTNLLALNAAIEAARAGEAGKGFAVVAEEIRKLAEGSRDSVGRIQEVTQVILQAVGALTASAMEIMNFMDQKVLEDYNKLVEMGEQTSGNAKTINDIVLEFSATSEELLASMQAMVQAINQISDTANEEAVGATNIAQEATHIADKSYQVIQLADSSKEKSDVLLKSLERFKI</sequence>
<dbReference type="GO" id="GO:0005886">
    <property type="term" value="C:plasma membrane"/>
    <property type="evidence" value="ECO:0007669"/>
    <property type="project" value="UniProtKB-SubCell"/>
</dbReference>
<feature type="domain" description="HAMP" evidence="13">
    <location>
        <begin position="301"/>
        <end position="356"/>
    </location>
</feature>
<evidence type="ECO:0000259" key="12">
    <source>
        <dbReference type="PROSITE" id="PS50111"/>
    </source>
</evidence>
<dbReference type="PROSITE" id="PS50111">
    <property type="entry name" value="CHEMOTAXIS_TRANSDUC_2"/>
    <property type="match status" value="1"/>
</dbReference>
<reference evidence="14" key="1">
    <citation type="submission" date="2014-07" db="EMBL/GenBank/DDBJ databases">
        <authorList>
            <person name="Hornung V.Bastian."/>
        </authorList>
    </citation>
    <scope>NUCLEOTIDE SEQUENCE</scope>
    <source>
        <strain evidence="14">PCE-S</strain>
    </source>
</reference>
<dbReference type="SUPFAM" id="SSF58104">
    <property type="entry name" value="Methyl-accepting chemotaxis protein (MCP) signaling domain"/>
    <property type="match status" value="1"/>
</dbReference>
<feature type="coiled-coil region" evidence="10">
    <location>
        <begin position="404"/>
        <end position="467"/>
    </location>
</feature>
<evidence type="ECO:0000256" key="11">
    <source>
        <dbReference type="SAM" id="Phobius"/>
    </source>
</evidence>
<gene>
    <name evidence="15" type="ORF">AT727_07275</name>
    <name evidence="14" type="ORF">DPCES_1067</name>
</gene>
<keyword evidence="6 11" id="KW-0472">Membrane</keyword>
<evidence type="ECO:0000256" key="4">
    <source>
        <dbReference type="ARBA" id="ARBA00022692"/>
    </source>
</evidence>
<reference evidence="15 16" key="2">
    <citation type="submission" date="2015-12" db="EMBL/GenBank/DDBJ databases">
        <title>Draft Genome Sequence of Desulfitobacterium hafniense Strain DH, a Sulfate-reducing Bacterium Isolated from Paddy Soils.</title>
        <authorList>
            <person name="Bao P."/>
            <person name="Zhang X."/>
            <person name="Li G."/>
        </authorList>
    </citation>
    <scope>NUCLEOTIDE SEQUENCE [LARGE SCALE GENOMIC DNA]</scope>
    <source>
        <strain evidence="15 16">DH</strain>
    </source>
</reference>
<accession>A0A098AWF2</accession>
<dbReference type="Gene3D" id="1.10.287.950">
    <property type="entry name" value="Methyl-accepting chemotaxis protein"/>
    <property type="match status" value="1"/>
</dbReference>
<comment type="similarity">
    <text evidence="8">Belongs to the methyl-accepting chemotaxis (MCP) protein family.</text>
</comment>
<dbReference type="CDD" id="cd06225">
    <property type="entry name" value="HAMP"/>
    <property type="match status" value="1"/>
</dbReference>
<evidence type="ECO:0000256" key="9">
    <source>
        <dbReference type="PROSITE-ProRule" id="PRU00284"/>
    </source>
</evidence>
<dbReference type="PATRIC" id="fig|49338.4.peg.1153"/>
<evidence type="ECO:0000313" key="15">
    <source>
        <dbReference type="EMBL" id="KTE90387.1"/>
    </source>
</evidence>
<dbReference type="InterPro" id="IPR004090">
    <property type="entry name" value="Chemotax_Me-accpt_rcpt"/>
</dbReference>
<dbReference type="Pfam" id="PF02743">
    <property type="entry name" value="dCache_1"/>
    <property type="match status" value="1"/>
</dbReference>
<dbReference type="EMBL" id="LOCK01000039">
    <property type="protein sequence ID" value="KTE90387.1"/>
    <property type="molecule type" value="Genomic_DNA"/>
</dbReference>
<dbReference type="CDD" id="cd12912">
    <property type="entry name" value="PDC2_MCP_like"/>
    <property type="match status" value="1"/>
</dbReference>
<evidence type="ECO:0000256" key="2">
    <source>
        <dbReference type="ARBA" id="ARBA00022475"/>
    </source>
</evidence>
<name>A0A098AWF2_DESHA</name>
<keyword evidence="2" id="KW-1003">Cell membrane</keyword>
<dbReference type="EMBL" id="LK996017">
    <property type="protein sequence ID" value="CDX00954.1"/>
    <property type="molecule type" value="Genomic_DNA"/>
</dbReference>
<dbReference type="Gene3D" id="3.30.450.20">
    <property type="entry name" value="PAS domain"/>
    <property type="match status" value="1"/>
</dbReference>
<dbReference type="RefSeq" id="WP_005814158.1">
    <property type="nucleotide sequence ID" value="NZ_CABKQQ010000051.1"/>
</dbReference>
<dbReference type="InterPro" id="IPR003660">
    <property type="entry name" value="HAMP_dom"/>
</dbReference>
<dbReference type="PRINTS" id="PR00260">
    <property type="entry name" value="CHEMTRNSDUCR"/>
</dbReference>
<dbReference type="PROSITE" id="PS50885">
    <property type="entry name" value="HAMP"/>
    <property type="match status" value="1"/>
</dbReference>
<evidence type="ECO:0000313" key="16">
    <source>
        <dbReference type="Proteomes" id="UP000054623"/>
    </source>
</evidence>
<keyword evidence="10" id="KW-0175">Coiled coil</keyword>
<dbReference type="Pfam" id="PF00015">
    <property type="entry name" value="MCPsignal"/>
    <property type="match status" value="1"/>
</dbReference>
<evidence type="ECO:0000256" key="8">
    <source>
        <dbReference type="ARBA" id="ARBA00029447"/>
    </source>
</evidence>